<reference evidence="14" key="1">
    <citation type="submission" date="2018-08" db="EMBL/GenBank/DDBJ databases">
        <authorList>
            <person name="Im W.T."/>
        </authorList>
    </citation>
    <scope>NUCLEOTIDE SEQUENCE [LARGE SCALE GENOMIC DNA]</scope>
    <source>
        <strain evidence="14">LA-28</strain>
    </source>
</reference>
<gene>
    <name evidence="10" type="primary">ispE</name>
    <name evidence="13" type="ORF">DY251_04475</name>
</gene>
<dbReference type="AlphaFoldDB" id="A0A371XIK4"/>
<keyword evidence="6 10" id="KW-0418">Kinase</keyword>
<keyword evidence="4 10" id="KW-0808">Transferase</keyword>
<evidence type="ECO:0000256" key="10">
    <source>
        <dbReference type="HAMAP-Rule" id="MF_00061"/>
    </source>
</evidence>
<dbReference type="InterPro" id="IPR020568">
    <property type="entry name" value="Ribosomal_Su5_D2-typ_SF"/>
</dbReference>
<dbReference type="InterPro" id="IPR013750">
    <property type="entry name" value="GHMP_kinase_C_dom"/>
</dbReference>
<dbReference type="InterPro" id="IPR004424">
    <property type="entry name" value="IspE"/>
</dbReference>
<dbReference type="PANTHER" id="PTHR43527">
    <property type="entry name" value="4-DIPHOSPHOCYTIDYL-2-C-METHYL-D-ERYTHRITOL KINASE, CHLOROPLASTIC"/>
    <property type="match status" value="1"/>
</dbReference>
<evidence type="ECO:0000256" key="8">
    <source>
        <dbReference type="ARBA" id="ARBA00023229"/>
    </source>
</evidence>
<evidence type="ECO:0000256" key="7">
    <source>
        <dbReference type="ARBA" id="ARBA00022840"/>
    </source>
</evidence>
<dbReference type="EMBL" id="QURN01000003">
    <property type="protein sequence ID" value="RFC68884.1"/>
    <property type="molecule type" value="Genomic_DNA"/>
</dbReference>
<dbReference type="PIRSF" id="PIRSF010376">
    <property type="entry name" value="IspE"/>
    <property type="match status" value="1"/>
</dbReference>
<dbReference type="Gene3D" id="3.30.70.890">
    <property type="entry name" value="GHMP kinase, C-terminal domain"/>
    <property type="match status" value="1"/>
</dbReference>
<feature type="active site" evidence="10">
    <location>
        <position position="134"/>
    </location>
</feature>
<feature type="active site" evidence="10">
    <location>
        <position position="15"/>
    </location>
</feature>
<dbReference type="PANTHER" id="PTHR43527:SF2">
    <property type="entry name" value="4-DIPHOSPHOCYTIDYL-2-C-METHYL-D-ERYTHRITOL KINASE, CHLOROPLASTIC"/>
    <property type="match status" value="1"/>
</dbReference>
<evidence type="ECO:0000256" key="6">
    <source>
        <dbReference type="ARBA" id="ARBA00022777"/>
    </source>
</evidence>
<evidence type="ECO:0000256" key="9">
    <source>
        <dbReference type="ARBA" id="ARBA00032554"/>
    </source>
</evidence>
<dbReference type="NCBIfam" id="NF011202">
    <property type="entry name" value="PRK14608.1"/>
    <property type="match status" value="1"/>
</dbReference>
<comment type="function">
    <text evidence="10">Catalyzes the phosphorylation of the position 2 hydroxy group of 4-diphosphocytidyl-2C-methyl-D-erythritol.</text>
</comment>
<keyword evidence="7 10" id="KW-0067">ATP-binding</keyword>
<evidence type="ECO:0000256" key="2">
    <source>
        <dbReference type="ARBA" id="ARBA00012052"/>
    </source>
</evidence>
<dbReference type="GO" id="GO:0019288">
    <property type="term" value="P:isopentenyl diphosphate biosynthetic process, methylerythritol 4-phosphate pathway"/>
    <property type="evidence" value="ECO:0007669"/>
    <property type="project" value="UniProtKB-UniRule"/>
</dbReference>
<evidence type="ECO:0000256" key="1">
    <source>
        <dbReference type="ARBA" id="ARBA00009684"/>
    </source>
</evidence>
<name>A0A371XIK4_9HYPH</name>
<feature type="domain" description="GHMP kinase C-terminal" evidence="12">
    <location>
        <begin position="204"/>
        <end position="265"/>
    </location>
</feature>
<feature type="binding site" evidence="10">
    <location>
        <begin position="95"/>
        <end position="105"/>
    </location>
    <ligand>
        <name>ATP</name>
        <dbReference type="ChEBI" id="CHEBI:30616"/>
    </ligand>
</feature>
<comment type="caution">
    <text evidence="13">The sequence shown here is derived from an EMBL/GenBank/DDBJ whole genome shotgun (WGS) entry which is preliminary data.</text>
</comment>
<evidence type="ECO:0000259" key="11">
    <source>
        <dbReference type="Pfam" id="PF00288"/>
    </source>
</evidence>
<comment type="catalytic activity">
    <reaction evidence="10">
        <text>4-CDP-2-C-methyl-D-erythritol + ATP = 4-CDP-2-C-methyl-D-erythritol 2-phosphate + ADP + H(+)</text>
        <dbReference type="Rhea" id="RHEA:18437"/>
        <dbReference type="ChEBI" id="CHEBI:15378"/>
        <dbReference type="ChEBI" id="CHEBI:30616"/>
        <dbReference type="ChEBI" id="CHEBI:57823"/>
        <dbReference type="ChEBI" id="CHEBI:57919"/>
        <dbReference type="ChEBI" id="CHEBI:456216"/>
        <dbReference type="EC" id="2.7.1.148"/>
    </reaction>
</comment>
<evidence type="ECO:0000256" key="5">
    <source>
        <dbReference type="ARBA" id="ARBA00022741"/>
    </source>
</evidence>
<accession>A0A371XIK4</accession>
<evidence type="ECO:0000313" key="14">
    <source>
        <dbReference type="Proteomes" id="UP000262379"/>
    </source>
</evidence>
<evidence type="ECO:0000259" key="12">
    <source>
        <dbReference type="Pfam" id="PF08544"/>
    </source>
</evidence>
<proteinExistence type="inferred from homology"/>
<dbReference type="HAMAP" id="MF_00061">
    <property type="entry name" value="IspE"/>
    <property type="match status" value="1"/>
</dbReference>
<dbReference type="Pfam" id="PF08544">
    <property type="entry name" value="GHMP_kinases_C"/>
    <property type="match status" value="1"/>
</dbReference>
<dbReference type="NCBIfam" id="TIGR00154">
    <property type="entry name" value="ispE"/>
    <property type="match status" value="1"/>
</dbReference>
<dbReference type="InterPro" id="IPR014721">
    <property type="entry name" value="Ribsml_uS5_D2-typ_fold_subgr"/>
</dbReference>
<dbReference type="GO" id="GO:0050515">
    <property type="term" value="F:4-(cytidine 5'-diphospho)-2-C-methyl-D-erythritol kinase activity"/>
    <property type="evidence" value="ECO:0007669"/>
    <property type="project" value="UniProtKB-UniRule"/>
</dbReference>
<dbReference type="GO" id="GO:0016114">
    <property type="term" value="P:terpenoid biosynthetic process"/>
    <property type="evidence" value="ECO:0007669"/>
    <property type="project" value="UniProtKB-UniRule"/>
</dbReference>
<dbReference type="Pfam" id="PF00288">
    <property type="entry name" value="GHMP_kinases_N"/>
    <property type="match status" value="1"/>
</dbReference>
<dbReference type="SUPFAM" id="SSF55060">
    <property type="entry name" value="GHMP Kinase, C-terminal domain"/>
    <property type="match status" value="1"/>
</dbReference>
<dbReference type="Gene3D" id="3.30.230.10">
    <property type="match status" value="1"/>
</dbReference>
<dbReference type="UniPathway" id="UPA00056">
    <property type="reaction ID" value="UER00094"/>
</dbReference>
<organism evidence="13 14">
    <name type="scientific">Mesorhizobium denitrificans</name>
    <dbReference type="NCBI Taxonomy" id="2294114"/>
    <lineage>
        <taxon>Bacteria</taxon>
        <taxon>Pseudomonadati</taxon>
        <taxon>Pseudomonadota</taxon>
        <taxon>Alphaproteobacteria</taxon>
        <taxon>Hyphomicrobiales</taxon>
        <taxon>Phyllobacteriaceae</taxon>
        <taxon>Mesorhizobium</taxon>
    </lineage>
</organism>
<sequence length="281" mass="29324">MPETASPVVEDAPAKINLALHVTGKRPDGYHLLESLVVFTRLGDRLTATPGHDCFEISGPFGHGLRADESNLVIKARDAFPARPSVKLMLEKNLPLASGIGGGSSDASATLRALARLSGFAGDLFGIGAKLGADVPMCLAAKPLIAKGVGEMLAPVSGMPELAMVLVNPGVHVATPDVFRGLATIQNASLAPLPNRLDLPRLVAWLRESRNDLQATAERLAPAITETMAALQHTGPAFARMSGSGATCFGIYESASTAENAARTIRLSQPGWFVAATPTMT</sequence>
<dbReference type="SUPFAM" id="SSF54211">
    <property type="entry name" value="Ribosomal protein S5 domain 2-like"/>
    <property type="match status" value="1"/>
</dbReference>
<dbReference type="GO" id="GO:0005524">
    <property type="term" value="F:ATP binding"/>
    <property type="evidence" value="ECO:0007669"/>
    <property type="project" value="UniProtKB-UniRule"/>
</dbReference>
<protein>
    <recommendedName>
        <fullName evidence="3 10">4-diphosphocytidyl-2-C-methyl-D-erythritol kinase</fullName>
        <shortName evidence="10">CMK</shortName>
        <ecNumber evidence="2 10">2.7.1.148</ecNumber>
    </recommendedName>
    <alternativeName>
        <fullName evidence="9 10">4-(cytidine-5'-diphospho)-2-C-methyl-D-erythritol kinase</fullName>
    </alternativeName>
</protein>
<comment type="similarity">
    <text evidence="1 10">Belongs to the GHMP kinase family. IspE subfamily.</text>
</comment>
<dbReference type="EC" id="2.7.1.148" evidence="2 10"/>
<dbReference type="RefSeq" id="WP_116622652.1">
    <property type="nucleotide sequence ID" value="NZ_QURN01000003.1"/>
</dbReference>
<evidence type="ECO:0000256" key="3">
    <source>
        <dbReference type="ARBA" id="ARBA00017473"/>
    </source>
</evidence>
<feature type="domain" description="GHMP kinase N-terminal" evidence="11">
    <location>
        <begin position="72"/>
        <end position="139"/>
    </location>
</feature>
<dbReference type="InterPro" id="IPR006204">
    <property type="entry name" value="GHMP_kinase_N_dom"/>
</dbReference>
<comment type="pathway">
    <text evidence="10">Isoprenoid biosynthesis; isopentenyl diphosphate biosynthesis via DXP pathway; isopentenyl diphosphate from 1-deoxy-D-xylulose 5-phosphate: step 3/6.</text>
</comment>
<keyword evidence="14" id="KW-1185">Reference proteome</keyword>
<keyword evidence="8 10" id="KW-0414">Isoprene biosynthesis</keyword>
<dbReference type="Proteomes" id="UP000262379">
    <property type="component" value="Unassembled WGS sequence"/>
</dbReference>
<evidence type="ECO:0000256" key="4">
    <source>
        <dbReference type="ARBA" id="ARBA00022679"/>
    </source>
</evidence>
<evidence type="ECO:0000313" key="13">
    <source>
        <dbReference type="EMBL" id="RFC68884.1"/>
    </source>
</evidence>
<keyword evidence="5 10" id="KW-0547">Nucleotide-binding</keyword>
<dbReference type="InterPro" id="IPR036554">
    <property type="entry name" value="GHMP_kinase_C_sf"/>
</dbReference>